<feature type="compositionally biased region" description="Acidic residues" evidence="1">
    <location>
        <begin position="84"/>
        <end position="95"/>
    </location>
</feature>
<dbReference type="Proteomes" id="UP001576780">
    <property type="component" value="Unassembled WGS sequence"/>
</dbReference>
<protein>
    <submittedName>
        <fullName evidence="2">Uncharacterized protein</fullName>
    </submittedName>
</protein>
<reference evidence="2 3" key="1">
    <citation type="submission" date="2024-09" db="EMBL/GenBank/DDBJ databases">
        <title>Floridaenema gen nov. (Aerosakkonemataceae, Aerosakkonematales ord. nov., Cyanobacteria) from benthic tropical and subtropical fresh waters, with the description of four new species.</title>
        <authorList>
            <person name="Moretto J.A."/>
            <person name="Berthold D.E."/>
            <person name="Lefler F.W."/>
            <person name="Huang I.-S."/>
            <person name="Laughinghouse H. IV."/>
        </authorList>
    </citation>
    <scope>NUCLEOTIDE SEQUENCE [LARGE SCALE GENOMIC DNA]</scope>
    <source>
        <strain evidence="2 3">BLCC-F167</strain>
    </source>
</reference>
<evidence type="ECO:0000256" key="1">
    <source>
        <dbReference type="SAM" id="MobiDB-lite"/>
    </source>
</evidence>
<evidence type="ECO:0000313" key="2">
    <source>
        <dbReference type="EMBL" id="MFB2836697.1"/>
    </source>
</evidence>
<evidence type="ECO:0000313" key="3">
    <source>
        <dbReference type="Proteomes" id="UP001576780"/>
    </source>
</evidence>
<sequence length="128" mass="14937">MEPLFNSQQKILDFRTLLELEQAKESSDLFNPTIWQDLNQLAEDLNSVDTPDKIALTILRWCSKYPQINQILNQTNWAKVRCDMDDESETDDETNTDNPPIDILENKYEIQRIIKDNQPNNPENNSPS</sequence>
<proteinExistence type="predicted"/>
<dbReference type="EMBL" id="JBHFNT010000170">
    <property type="protein sequence ID" value="MFB2836697.1"/>
    <property type="molecule type" value="Genomic_DNA"/>
</dbReference>
<keyword evidence="3" id="KW-1185">Reference proteome</keyword>
<comment type="caution">
    <text evidence="2">The sequence shown here is derived from an EMBL/GenBank/DDBJ whole genome shotgun (WGS) entry which is preliminary data.</text>
</comment>
<feature type="region of interest" description="Disordered" evidence="1">
    <location>
        <begin position="83"/>
        <end position="103"/>
    </location>
</feature>
<dbReference type="RefSeq" id="WP_413279070.1">
    <property type="nucleotide sequence ID" value="NZ_JBHFNT010000170.1"/>
</dbReference>
<organism evidence="2 3">
    <name type="scientific">Floridaenema evergladense BLCC-F167</name>
    <dbReference type="NCBI Taxonomy" id="3153639"/>
    <lineage>
        <taxon>Bacteria</taxon>
        <taxon>Bacillati</taxon>
        <taxon>Cyanobacteriota</taxon>
        <taxon>Cyanophyceae</taxon>
        <taxon>Oscillatoriophycideae</taxon>
        <taxon>Aerosakkonematales</taxon>
        <taxon>Aerosakkonemataceae</taxon>
        <taxon>Floridanema</taxon>
        <taxon>Floridanema evergladense</taxon>
    </lineage>
</organism>
<name>A0ABV4WNP0_9CYAN</name>
<gene>
    <name evidence="2" type="ORF">ACE1CA_19375</name>
</gene>
<accession>A0ABV4WNP0</accession>